<proteinExistence type="predicted"/>
<accession>A0A844GK95</accession>
<organism evidence="1 2">
    <name type="scientific">Blautia luti DSM 14534 = JCM 17040</name>
    <dbReference type="NCBI Taxonomy" id="649762"/>
    <lineage>
        <taxon>Bacteria</taxon>
        <taxon>Bacillati</taxon>
        <taxon>Bacillota</taxon>
        <taxon>Clostridia</taxon>
        <taxon>Lachnospirales</taxon>
        <taxon>Lachnospiraceae</taxon>
        <taxon>Blautia</taxon>
    </lineage>
</organism>
<name>A0A844GK95_9FIRM</name>
<gene>
    <name evidence="1" type="ORF">GKZ57_05265</name>
</gene>
<dbReference type="AlphaFoldDB" id="A0A844GK95"/>
<reference evidence="1 2" key="1">
    <citation type="submission" date="2019-11" db="EMBL/GenBank/DDBJ databases">
        <title>Draft genome sequence of Blautia luti DSM 14534T, isolated from human stool.</title>
        <authorList>
            <person name="Ortiz R."/>
            <person name="Melis-Arcos F."/>
            <person name="Covarrubias P."/>
            <person name="Cardenas J.P."/>
            <person name="Perez-Donoso J."/>
            <person name="Almonacid D."/>
        </authorList>
    </citation>
    <scope>NUCLEOTIDE SEQUENCE [LARGE SCALE GENOMIC DNA]</scope>
    <source>
        <strain evidence="1 2">DSM 14534</strain>
    </source>
</reference>
<dbReference type="EMBL" id="WMBC01000003">
    <property type="protein sequence ID" value="MTD60687.1"/>
    <property type="molecule type" value="Genomic_DNA"/>
</dbReference>
<comment type="caution">
    <text evidence="1">The sequence shown here is derived from an EMBL/GenBank/DDBJ whole genome shotgun (WGS) entry which is preliminary data.</text>
</comment>
<dbReference type="RefSeq" id="WP_154779933.1">
    <property type="nucleotide sequence ID" value="NZ_WMBC01000003.1"/>
</dbReference>
<evidence type="ECO:0000313" key="1">
    <source>
        <dbReference type="EMBL" id="MTD60687.1"/>
    </source>
</evidence>
<protein>
    <submittedName>
        <fullName evidence="1">Uncharacterized protein</fullName>
    </submittedName>
</protein>
<evidence type="ECO:0000313" key="2">
    <source>
        <dbReference type="Proteomes" id="UP000437824"/>
    </source>
</evidence>
<sequence length="255" mass="30113">MEKNTTNYKFLNAKDRATERKNSHSVLDTDRYHYMTAPHVQTSKRKRDRDGFFTPYEMFHPYSGTGLLCAIFGETPARKTSDLRGTQDMLAKEAYEHEIELFMCQAKSYELQFYKRFCAEDRAEECYAKAVAAGKHPDAPKLTAEDTRQTILDAVTWRFDWIQQNKRKCYRFAEILIDAKEHRLVTDREEEENFVDLFVRNAALMPEPNRKLIDCMYEAAWYSIYMFKYGLDRQKVPAPWYDTKEHDSGKGRVND</sequence>
<dbReference type="Proteomes" id="UP000437824">
    <property type="component" value="Unassembled WGS sequence"/>
</dbReference>